<dbReference type="Proteomes" id="UP000237000">
    <property type="component" value="Unassembled WGS sequence"/>
</dbReference>
<dbReference type="AlphaFoldDB" id="A0A2P5DJ06"/>
<gene>
    <name evidence="1" type="ORF">TorRG33x02_250070</name>
</gene>
<protein>
    <submittedName>
        <fullName evidence="1">Uncharacterized protein</fullName>
    </submittedName>
</protein>
<keyword evidence="2" id="KW-1185">Reference proteome</keyword>
<dbReference type="OrthoDB" id="10536363at2759"/>
<dbReference type="InParanoid" id="A0A2P5DJ06"/>
<organism evidence="1 2">
    <name type="scientific">Trema orientale</name>
    <name type="common">Charcoal tree</name>
    <name type="synonym">Celtis orientalis</name>
    <dbReference type="NCBI Taxonomy" id="63057"/>
    <lineage>
        <taxon>Eukaryota</taxon>
        <taxon>Viridiplantae</taxon>
        <taxon>Streptophyta</taxon>
        <taxon>Embryophyta</taxon>
        <taxon>Tracheophyta</taxon>
        <taxon>Spermatophyta</taxon>
        <taxon>Magnoliopsida</taxon>
        <taxon>eudicotyledons</taxon>
        <taxon>Gunneridae</taxon>
        <taxon>Pentapetalae</taxon>
        <taxon>rosids</taxon>
        <taxon>fabids</taxon>
        <taxon>Rosales</taxon>
        <taxon>Cannabaceae</taxon>
        <taxon>Trema</taxon>
    </lineage>
</organism>
<comment type="caution">
    <text evidence="1">The sequence shown here is derived from an EMBL/GenBank/DDBJ whole genome shotgun (WGS) entry which is preliminary data.</text>
</comment>
<sequence>MVLEIEKRREEERCSGSGEWWLALLSLARKEKREAPNFKAQSEGRRTLFPFGLWGIRHIYVNRDSRLQIPILPFFNFKF</sequence>
<evidence type="ECO:0000313" key="2">
    <source>
        <dbReference type="Proteomes" id="UP000237000"/>
    </source>
</evidence>
<accession>A0A2P5DJ06</accession>
<evidence type="ECO:0000313" key="1">
    <source>
        <dbReference type="EMBL" id="PON73271.1"/>
    </source>
</evidence>
<dbReference type="EMBL" id="JXTC01000267">
    <property type="protein sequence ID" value="PON73271.1"/>
    <property type="molecule type" value="Genomic_DNA"/>
</dbReference>
<proteinExistence type="predicted"/>
<reference evidence="2" key="1">
    <citation type="submission" date="2016-06" db="EMBL/GenBank/DDBJ databases">
        <title>Parallel loss of symbiosis genes in relatives of nitrogen-fixing non-legume Parasponia.</title>
        <authorList>
            <person name="Van Velzen R."/>
            <person name="Holmer R."/>
            <person name="Bu F."/>
            <person name="Rutten L."/>
            <person name="Van Zeijl A."/>
            <person name="Liu W."/>
            <person name="Santuari L."/>
            <person name="Cao Q."/>
            <person name="Sharma T."/>
            <person name="Shen D."/>
            <person name="Roswanjaya Y."/>
            <person name="Wardhani T."/>
            <person name="Kalhor M.S."/>
            <person name="Jansen J."/>
            <person name="Van den Hoogen J."/>
            <person name="Gungor B."/>
            <person name="Hartog M."/>
            <person name="Hontelez J."/>
            <person name="Verver J."/>
            <person name="Yang W.-C."/>
            <person name="Schijlen E."/>
            <person name="Repin R."/>
            <person name="Schilthuizen M."/>
            <person name="Schranz E."/>
            <person name="Heidstra R."/>
            <person name="Miyata K."/>
            <person name="Fedorova E."/>
            <person name="Kohlen W."/>
            <person name="Bisseling T."/>
            <person name="Smit S."/>
            <person name="Geurts R."/>
        </authorList>
    </citation>
    <scope>NUCLEOTIDE SEQUENCE [LARGE SCALE GENOMIC DNA]</scope>
    <source>
        <strain evidence="2">cv. RG33-2</strain>
    </source>
</reference>
<name>A0A2P5DJ06_TREOI</name>